<dbReference type="OMA" id="YNARNEF"/>
<reference evidence="3" key="3">
    <citation type="submission" date="2014-05" db="EMBL/GenBank/DDBJ databases">
        <authorList>
            <person name="Aslett A.Martin."/>
            <person name="De Silva Nishadi"/>
        </authorList>
    </citation>
    <scope>NUCLEOTIDE SEQUENCE</scope>
    <source>
        <strain evidence="3">YM</strain>
    </source>
</reference>
<reference evidence="4" key="2">
    <citation type="submission" date="2014-05" db="EMBL/GenBank/DDBJ databases">
        <authorList>
            <person name="Aslett M.A."/>
            <person name="De Silva N."/>
        </authorList>
    </citation>
    <scope>NUCLEOTIDE SEQUENCE</scope>
    <source>
        <strain evidence="4">17X</strain>
    </source>
</reference>
<keyword evidence="2" id="KW-1133">Transmembrane helix</keyword>
<dbReference type="Proteomes" id="UP000072904">
    <property type="component" value="Chromosome 5"/>
</dbReference>
<keyword evidence="2" id="KW-0812">Transmembrane</keyword>
<dbReference type="VEuPathDB" id="PlasmoDB:PY07562"/>
<organism evidence="4 5">
    <name type="scientific">Plasmodium yoelii</name>
    <dbReference type="NCBI Taxonomy" id="5861"/>
    <lineage>
        <taxon>Eukaryota</taxon>
        <taxon>Sar</taxon>
        <taxon>Alveolata</taxon>
        <taxon>Apicomplexa</taxon>
        <taxon>Aconoidasida</taxon>
        <taxon>Haemosporida</taxon>
        <taxon>Plasmodiidae</taxon>
        <taxon>Plasmodium</taxon>
        <taxon>Plasmodium (Vinckeia)</taxon>
    </lineage>
</organism>
<feature type="region of interest" description="Disordered" evidence="1">
    <location>
        <begin position="194"/>
        <end position="234"/>
    </location>
</feature>
<dbReference type="EMBL" id="LM993659">
    <property type="protein sequence ID" value="VTZ74518.1"/>
    <property type="molecule type" value="Genomic_DNA"/>
</dbReference>
<reference evidence="5 6" key="1">
    <citation type="journal article" date="2014" name="BMC Biol.">
        <title>A comprehensive evaluation of rodent malaria parasite genomes and gene expression.</title>
        <authorList>
            <person name="Otto T.D."/>
            <person name="Bohme U."/>
            <person name="Jackson A.P."/>
            <person name="Hunt M."/>
            <person name="Franke-Fayard B."/>
            <person name="Hoeijmakers W.A."/>
            <person name="Religa A.A."/>
            <person name="Robertson L."/>
            <person name="Sanders M."/>
            <person name="Ogun S.A."/>
            <person name="Cunningham D."/>
            <person name="Erhart A."/>
            <person name="Billker O."/>
            <person name="Khan S.M."/>
            <person name="Stunnenberg H.G."/>
            <person name="Langhorne J."/>
            <person name="Holder A.A."/>
            <person name="Waters A.P."/>
            <person name="Newbold C.I."/>
            <person name="Pain A."/>
            <person name="Berriman M."/>
            <person name="Janse C.J."/>
        </authorList>
    </citation>
    <scope>NUCLEOTIDE SEQUENCE [LARGE SCALE GENOMIC DNA]</scope>
    <source>
        <strain evidence="4 5">17X</strain>
        <strain evidence="3 6">YM</strain>
    </source>
</reference>
<dbReference type="KEGG" id="pyo:PY17X_0526000"/>
<dbReference type="VEuPathDB" id="PlasmoDB:PY17X_0526000"/>
<gene>
    <name evidence="4" type="ORF">PY17X_0526000</name>
    <name evidence="3" type="ORF">PYYM_0525100</name>
</gene>
<reference evidence="4" key="4">
    <citation type="submission" date="2019-05" db="EMBL/GenBank/DDBJ databases">
        <authorList>
            <consortium name="Pathogen Informatics"/>
        </authorList>
    </citation>
    <scope>NUCLEOTIDE SEQUENCE</scope>
    <source>
        <strain evidence="4">17X</strain>
    </source>
</reference>
<dbReference type="RefSeq" id="XP_728489.1">
    <property type="nucleotide sequence ID" value="XM_723396.1"/>
</dbReference>
<protein>
    <submittedName>
        <fullName evidence="4">PIR protein</fullName>
    </submittedName>
    <submittedName>
        <fullName evidence="3">YIR protein</fullName>
    </submittedName>
</protein>
<keyword evidence="2" id="KW-0472">Membrane</keyword>
<feature type="compositionally biased region" description="Basic and acidic residues" evidence="1">
    <location>
        <begin position="217"/>
        <end position="234"/>
    </location>
</feature>
<proteinExistence type="predicted"/>
<evidence type="ECO:0000313" key="4">
    <source>
        <dbReference type="EMBL" id="VTZ74518.1"/>
    </source>
</evidence>
<dbReference type="VEuPathDB" id="PlasmoDB:Py17XNL_000504610"/>
<evidence type="ECO:0000313" key="5">
    <source>
        <dbReference type="Proteomes" id="UP000072874"/>
    </source>
</evidence>
<evidence type="ECO:0000313" key="6">
    <source>
        <dbReference type="Proteomes" id="UP000072904"/>
    </source>
</evidence>
<accession>A0A078K2A6</accession>
<evidence type="ECO:0000313" key="3">
    <source>
        <dbReference type="EMBL" id="CDU16846.1"/>
    </source>
</evidence>
<dbReference type="EMBL" id="LK934633">
    <property type="protein sequence ID" value="CDU16846.1"/>
    <property type="molecule type" value="Genomic_DNA"/>
</dbReference>
<evidence type="ECO:0000256" key="1">
    <source>
        <dbReference type="SAM" id="MobiDB-lite"/>
    </source>
</evidence>
<dbReference type="OrthoDB" id="371550at2759"/>
<feature type="compositionally biased region" description="Basic and acidic residues" evidence="1">
    <location>
        <begin position="199"/>
        <end position="210"/>
    </location>
</feature>
<sequence length="234" mass="28234">MSLCELPPEELILIFQKYLDELNRLFYYYINISLIYAISHASDEKDVKYYIPYYEKFSQKYNEIAQKCNLYKCNPYCKELYNLGNDYYNARNEFLLRNSKYINKLPTLFKIPQCFKSNNNNNNNGQLECEHTKYLKQENNSNDKLFNSRILFSFMYIFILFFLLIIYKFTSFELWMKSIFRTKIELSDKTEENIQEETNIVKKDTEEGNKENQVTEENGKDKKDEDHPESSNNE</sequence>
<dbReference type="Proteomes" id="UP000072874">
    <property type="component" value="Chromosome 5"/>
</dbReference>
<dbReference type="VEuPathDB" id="PlasmoDB:PYYM_0525100"/>
<name>A0A078K2A6_PLAYE</name>
<evidence type="ECO:0000256" key="2">
    <source>
        <dbReference type="SAM" id="Phobius"/>
    </source>
</evidence>
<dbReference type="AlphaFoldDB" id="A0A078K2A6"/>
<dbReference type="GeneID" id="3800699"/>
<feature type="transmembrane region" description="Helical" evidence="2">
    <location>
        <begin position="150"/>
        <end position="167"/>
    </location>
</feature>